<evidence type="ECO:0000256" key="9">
    <source>
        <dbReference type="ARBA" id="ARBA00023136"/>
    </source>
</evidence>
<organism evidence="16 17">
    <name type="scientific">Parahaliea mediterranea</name>
    <dbReference type="NCBI Taxonomy" id="651086"/>
    <lineage>
        <taxon>Bacteria</taxon>
        <taxon>Pseudomonadati</taxon>
        <taxon>Pseudomonadota</taxon>
        <taxon>Gammaproteobacteria</taxon>
        <taxon>Cellvibrionales</taxon>
        <taxon>Halieaceae</taxon>
        <taxon>Parahaliea</taxon>
    </lineage>
</organism>
<evidence type="ECO:0000256" key="13">
    <source>
        <dbReference type="SAM" id="SignalP"/>
    </source>
</evidence>
<dbReference type="GO" id="GO:0009279">
    <property type="term" value="C:cell outer membrane"/>
    <property type="evidence" value="ECO:0007669"/>
    <property type="project" value="UniProtKB-SubCell"/>
</dbReference>
<comment type="subcellular location">
    <subcellularLocation>
        <location evidence="1 11">Cell outer membrane</location>
        <topology evidence="1 11">Multi-pass membrane protein</topology>
    </subcellularLocation>
</comment>
<evidence type="ECO:0000259" key="15">
    <source>
        <dbReference type="Pfam" id="PF07715"/>
    </source>
</evidence>
<evidence type="ECO:0000256" key="8">
    <source>
        <dbReference type="ARBA" id="ARBA00023077"/>
    </source>
</evidence>
<evidence type="ECO:0000313" key="17">
    <source>
        <dbReference type="Proteomes" id="UP000664303"/>
    </source>
</evidence>
<feature type="domain" description="TonB-dependent receptor-like beta-barrel" evidence="14">
    <location>
        <begin position="247"/>
        <end position="683"/>
    </location>
</feature>
<gene>
    <name evidence="16" type="ORF">JYP50_08080</name>
</gene>
<dbReference type="CDD" id="cd01347">
    <property type="entry name" value="ligand_gated_channel"/>
    <property type="match status" value="1"/>
</dbReference>
<comment type="similarity">
    <text evidence="11 12">Belongs to the TonB-dependent receptor family.</text>
</comment>
<dbReference type="AlphaFoldDB" id="A0A939ILJ0"/>
<evidence type="ECO:0000256" key="1">
    <source>
        <dbReference type="ARBA" id="ARBA00004571"/>
    </source>
</evidence>
<dbReference type="PROSITE" id="PS52016">
    <property type="entry name" value="TONB_DEPENDENT_REC_3"/>
    <property type="match status" value="1"/>
</dbReference>
<keyword evidence="7" id="KW-0406">Ion transport</keyword>
<keyword evidence="17" id="KW-1185">Reference proteome</keyword>
<keyword evidence="16" id="KW-0675">Receptor</keyword>
<keyword evidence="5 11" id="KW-0812">Transmembrane</keyword>
<dbReference type="PANTHER" id="PTHR32552">
    <property type="entry name" value="FERRICHROME IRON RECEPTOR-RELATED"/>
    <property type="match status" value="1"/>
</dbReference>
<keyword evidence="9 11" id="KW-0472">Membrane</keyword>
<dbReference type="InterPro" id="IPR000531">
    <property type="entry name" value="Beta-barrel_TonB"/>
</dbReference>
<feature type="chain" id="PRO_5038128838" evidence="13">
    <location>
        <begin position="28"/>
        <end position="739"/>
    </location>
</feature>
<keyword evidence="13" id="KW-0732">Signal</keyword>
<sequence>MVKVNNLALRILTPLLVMGAWTPQVLAQRAVAIEEIVVTAQKRTENLQDTPISISAFNTGQLANMGVTDLGDIQFSVPSLAMRQFPSSKSTLRVFIRGVGNNDSQLSQDPGVGVYVDGVYMARSTGLAMELAELERIEVLRGPQGSLYGRNTTGGAVNVITRKPSGDFSFNQKFTVGDRNLWRSATDVDLPQLGDFALQLNYHAGEVDGPVTNRGQGPDFGDETRTAQRVAVRWTPGDRFVADYVYDRTEIDSGAPYYQSLAPGAPGFEVVPWSPERSRATSINYPFEESELQVSGQSITLNWSLNESADLRWISAYRELEESVYQDYSPSDQTPRLFVNTPFDTDQEQWSHELQLIGNTEQLTYVTGLYYFKEEGSEYSDDRITLPVGPDFSLLELPLQVRSSDVVSKAQAVFGQITWTPSWETRLHITGGLRYTEDRRYLAANRMQALDGNVFTSRADKTFYRVSPALTMAWDLSDLSNIYLRWAEGYRAGAFNSRADSVTAATQPVNEEIVRTVEVGIKSKWLDRRLRLNTALYSSDFDDMQLGFNLPENPAAPVFFNAGAAVINGAEIDLTALISEGLLVNFGYGFIDSDVKKVIDPATGVDVSSEYELASAPRHSLTMDLDYTFQGLGFGELRANVNYSWRDEQRVIFNLGGPLSGLPLNEPYNQIDSYGLWNARLTLDEIDVGAGEMAFALWGRNLTDEEYLVDGVVNFHWSPRVGTFGDPRSYGLDVNYRWN</sequence>
<evidence type="ECO:0000256" key="11">
    <source>
        <dbReference type="PROSITE-ProRule" id="PRU01360"/>
    </source>
</evidence>
<dbReference type="InterPro" id="IPR012910">
    <property type="entry name" value="Plug_dom"/>
</dbReference>
<dbReference type="InterPro" id="IPR036942">
    <property type="entry name" value="Beta-barrel_TonB_sf"/>
</dbReference>
<keyword evidence="10 11" id="KW-0998">Cell outer membrane</keyword>
<evidence type="ECO:0000313" key="16">
    <source>
        <dbReference type="EMBL" id="MBN7796545.1"/>
    </source>
</evidence>
<dbReference type="RefSeq" id="WP_206559988.1">
    <property type="nucleotide sequence ID" value="NZ_JAFKCZ010000005.1"/>
</dbReference>
<keyword evidence="2 11" id="KW-0813">Transport</keyword>
<dbReference type="PANTHER" id="PTHR32552:SF81">
    <property type="entry name" value="TONB-DEPENDENT OUTER MEMBRANE RECEPTOR"/>
    <property type="match status" value="1"/>
</dbReference>
<keyword evidence="6" id="KW-0408">Iron</keyword>
<keyword evidence="8 12" id="KW-0798">TonB box</keyword>
<dbReference type="Pfam" id="PF07715">
    <property type="entry name" value="Plug"/>
    <property type="match status" value="1"/>
</dbReference>
<proteinExistence type="inferred from homology"/>
<evidence type="ECO:0000256" key="2">
    <source>
        <dbReference type="ARBA" id="ARBA00022448"/>
    </source>
</evidence>
<feature type="signal peptide" evidence="13">
    <location>
        <begin position="1"/>
        <end position="27"/>
    </location>
</feature>
<comment type="caution">
    <text evidence="16">The sequence shown here is derived from an EMBL/GenBank/DDBJ whole genome shotgun (WGS) entry which is preliminary data.</text>
</comment>
<accession>A0A939ILJ0</accession>
<keyword evidence="4" id="KW-0410">Iron transport</keyword>
<dbReference type="Pfam" id="PF00593">
    <property type="entry name" value="TonB_dep_Rec_b-barrel"/>
    <property type="match status" value="1"/>
</dbReference>
<dbReference type="GO" id="GO:0006826">
    <property type="term" value="P:iron ion transport"/>
    <property type="evidence" value="ECO:0007669"/>
    <property type="project" value="UniProtKB-KW"/>
</dbReference>
<dbReference type="SUPFAM" id="SSF56935">
    <property type="entry name" value="Porins"/>
    <property type="match status" value="1"/>
</dbReference>
<evidence type="ECO:0000256" key="10">
    <source>
        <dbReference type="ARBA" id="ARBA00023237"/>
    </source>
</evidence>
<dbReference type="InterPro" id="IPR039426">
    <property type="entry name" value="TonB-dep_rcpt-like"/>
</dbReference>
<dbReference type="Proteomes" id="UP000664303">
    <property type="component" value="Unassembled WGS sequence"/>
</dbReference>
<evidence type="ECO:0000256" key="4">
    <source>
        <dbReference type="ARBA" id="ARBA00022496"/>
    </source>
</evidence>
<evidence type="ECO:0000256" key="12">
    <source>
        <dbReference type="RuleBase" id="RU003357"/>
    </source>
</evidence>
<feature type="domain" description="TonB-dependent receptor plug" evidence="15">
    <location>
        <begin position="47"/>
        <end position="156"/>
    </location>
</feature>
<dbReference type="EMBL" id="JAFKCZ010000005">
    <property type="protein sequence ID" value="MBN7796545.1"/>
    <property type="molecule type" value="Genomic_DNA"/>
</dbReference>
<evidence type="ECO:0000259" key="14">
    <source>
        <dbReference type="Pfam" id="PF00593"/>
    </source>
</evidence>
<evidence type="ECO:0000256" key="3">
    <source>
        <dbReference type="ARBA" id="ARBA00022452"/>
    </source>
</evidence>
<name>A0A939ILJ0_9GAMM</name>
<evidence type="ECO:0000256" key="6">
    <source>
        <dbReference type="ARBA" id="ARBA00023004"/>
    </source>
</evidence>
<reference evidence="16" key="1">
    <citation type="submission" date="2021-02" db="EMBL/GenBank/DDBJ databases">
        <title>PHA producing bacteria isolated from coastal sediment in Guangdong, Shenzhen.</title>
        <authorList>
            <person name="Zheng W."/>
            <person name="Yu S."/>
            <person name="Huang Y."/>
        </authorList>
    </citation>
    <scope>NUCLEOTIDE SEQUENCE</scope>
    <source>
        <strain evidence="16">TN14-10</strain>
    </source>
</reference>
<dbReference type="Gene3D" id="2.40.170.20">
    <property type="entry name" value="TonB-dependent receptor, beta-barrel domain"/>
    <property type="match status" value="1"/>
</dbReference>
<protein>
    <submittedName>
        <fullName evidence="16">TonB-dependent receptor</fullName>
    </submittedName>
</protein>
<evidence type="ECO:0000256" key="7">
    <source>
        <dbReference type="ARBA" id="ARBA00023065"/>
    </source>
</evidence>
<evidence type="ECO:0000256" key="5">
    <source>
        <dbReference type="ARBA" id="ARBA00022692"/>
    </source>
</evidence>
<keyword evidence="3 11" id="KW-1134">Transmembrane beta strand</keyword>